<organism evidence="8 9">
    <name type="scientific">Aliidiomarina minuta</name>
    <dbReference type="NCBI Taxonomy" id="880057"/>
    <lineage>
        <taxon>Bacteria</taxon>
        <taxon>Pseudomonadati</taxon>
        <taxon>Pseudomonadota</taxon>
        <taxon>Gammaproteobacteria</taxon>
        <taxon>Alteromonadales</taxon>
        <taxon>Idiomarinaceae</taxon>
        <taxon>Aliidiomarina</taxon>
    </lineage>
</organism>
<feature type="modified residue" description="4-aspartylphosphate" evidence="6">
    <location>
        <position position="54"/>
    </location>
</feature>
<evidence type="ECO:0000256" key="5">
    <source>
        <dbReference type="ARBA" id="ARBA00023163"/>
    </source>
</evidence>
<dbReference type="OrthoDB" id="6399952at2"/>
<dbReference type="AlphaFoldDB" id="A0A432W8G7"/>
<dbReference type="PANTHER" id="PTHR48111">
    <property type="entry name" value="REGULATOR OF RPOS"/>
    <property type="match status" value="1"/>
</dbReference>
<comment type="caution">
    <text evidence="8">The sequence shown here is derived from an EMBL/GenBank/DDBJ whole genome shotgun (WGS) entry which is preliminary data.</text>
</comment>
<protein>
    <submittedName>
        <fullName evidence="8">Response regulator</fullName>
    </submittedName>
</protein>
<keyword evidence="9" id="KW-1185">Reference proteome</keyword>
<reference evidence="8 9" key="1">
    <citation type="journal article" date="2011" name="Front. Microbiol.">
        <title>Genomic signatures of strain selection and enhancement in Bacillus atrophaeus var. globigii, a historical biowarfare simulant.</title>
        <authorList>
            <person name="Gibbons H.S."/>
            <person name="Broomall S.M."/>
            <person name="McNew L.A."/>
            <person name="Daligault H."/>
            <person name="Chapman C."/>
            <person name="Bruce D."/>
            <person name="Karavis M."/>
            <person name="Krepps M."/>
            <person name="McGregor P.A."/>
            <person name="Hong C."/>
            <person name="Park K.H."/>
            <person name="Akmal A."/>
            <person name="Feldman A."/>
            <person name="Lin J.S."/>
            <person name="Chang W.E."/>
            <person name="Higgs B.W."/>
            <person name="Demirev P."/>
            <person name="Lindquist J."/>
            <person name="Liem A."/>
            <person name="Fochler E."/>
            <person name="Read T.D."/>
            <person name="Tapia R."/>
            <person name="Johnson S."/>
            <person name="Bishop-Lilly K.A."/>
            <person name="Detter C."/>
            <person name="Han C."/>
            <person name="Sozhamannan S."/>
            <person name="Rosenzweig C.N."/>
            <person name="Skowronski E.W."/>
        </authorList>
    </citation>
    <scope>NUCLEOTIDE SEQUENCE [LARGE SCALE GENOMIC DNA]</scope>
    <source>
        <strain evidence="8 9">MLST1</strain>
    </source>
</reference>
<dbReference type="GO" id="GO:0000976">
    <property type="term" value="F:transcription cis-regulatory region binding"/>
    <property type="evidence" value="ECO:0007669"/>
    <property type="project" value="TreeGrafter"/>
</dbReference>
<evidence type="ECO:0000256" key="1">
    <source>
        <dbReference type="ARBA" id="ARBA00022553"/>
    </source>
</evidence>
<keyword evidence="5" id="KW-0804">Transcription</keyword>
<evidence type="ECO:0000313" key="9">
    <source>
        <dbReference type="Proteomes" id="UP000288293"/>
    </source>
</evidence>
<dbReference type="GO" id="GO:0000156">
    <property type="term" value="F:phosphorelay response regulator activity"/>
    <property type="evidence" value="ECO:0007669"/>
    <property type="project" value="TreeGrafter"/>
</dbReference>
<dbReference type="PROSITE" id="PS50110">
    <property type="entry name" value="RESPONSE_REGULATORY"/>
    <property type="match status" value="1"/>
</dbReference>
<dbReference type="EMBL" id="PIPL01000001">
    <property type="protein sequence ID" value="RUO26349.1"/>
    <property type="molecule type" value="Genomic_DNA"/>
</dbReference>
<dbReference type="GO" id="GO:0005829">
    <property type="term" value="C:cytosol"/>
    <property type="evidence" value="ECO:0007669"/>
    <property type="project" value="TreeGrafter"/>
</dbReference>
<proteinExistence type="predicted"/>
<gene>
    <name evidence="8" type="ORF">CWE09_06465</name>
</gene>
<dbReference type="InterPro" id="IPR039420">
    <property type="entry name" value="WalR-like"/>
</dbReference>
<name>A0A432W8G7_9GAMM</name>
<dbReference type="RefSeq" id="WP_126803159.1">
    <property type="nucleotide sequence ID" value="NZ_PIPL01000001.1"/>
</dbReference>
<evidence type="ECO:0000256" key="2">
    <source>
        <dbReference type="ARBA" id="ARBA00023012"/>
    </source>
</evidence>
<feature type="domain" description="Response regulatory" evidence="7">
    <location>
        <begin position="5"/>
        <end position="119"/>
    </location>
</feature>
<evidence type="ECO:0000256" key="4">
    <source>
        <dbReference type="ARBA" id="ARBA00023125"/>
    </source>
</evidence>
<keyword evidence="4" id="KW-0238">DNA-binding</keyword>
<evidence type="ECO:0000256" key="6">
    <source>
        <dbReference type="PROSITE-ProRule" id="PRU00169"/>
    </source>
</evidence>
<dbReference type="InterPro" id="IPR001789">
    <property type="entry name" value="Sig_transdc_resp-reg_receiver"/>
</dbReference>
<evidence type="ECO:0000259" key="7">
    <source>
        <dbReference type="PROSITE" id="PS50110"/>
    </source>
</evidence>
<dbReference type="Proteomes" id="UP000288293">
    <property type="component" value="Unassembled WGS sequence"/>
</dbReference>
<evidence type="ECO:0000313" key="8">
    <source>
        <dbReference type="EMBL" id="RUO26349.1"/>
    </source>
</evidence>
<dbReference type="GO" id="GO:0032993">
    <property type="term" value="C:protein-DNA complex"/>
    <property type="evidence" value="ECO:0007669"/>
    <property type="project" value="TreeGrafter"/>
</dbReference>
<dbReference type="SMART" id="SM00448">
    <property type="entry name" value="REC"/>
    <property type="match status" value="1"/>
</dbReference>
<dbReference type="PANTHER" id="PTHR48111:SF1">
    <property type="entry name" value="TWO-COMPONENT RESPONSE REGULATOR ORR33"/>
    <property type="match status" value="1"/>
</dbReference>
<dbReference type="Gene3D" id="3.40.50.2300">
    <property type="match status" value="1"/>
</dbReference>
<sequence length="334" mass="37118">MKSTRVLLIEDDNVFADLMTRFLQNRGYKVTLAADGESGLEACQNDDPDIVLCDLNLPQMSGLQILQKLVEDCSQVPVIVISGSERMSDIREAVRLGAWDYLVKPVGQLETIDLAIQNCLTRSSLEDSWERERWELDDHIDVLFDNQAVTQRLTKDLIPQGDLAVGSFVISHHLSELSHENYWLDYYKLPGNQAMAVIASAQAVAGQTLISLLVLKTLFNPLLRLSAGGDEDLLKYPHKVLEHLNAELCHSKIKTAFDLIVVWIDGDSGAIHWGHAGDSLKLSVESKPDLAVGIWSHASYSFHQGKLTAQESLRIGDDLAWLNISRRNPASPLA</sequence>
<dbReference type="InterPro" id="IPR011006">
    <property type="entry name" value="CheY-like_superfamily"/>
</dbReference>
<accession>A0A432W8G7</accession>
<dbReference type="GO" id="GO:0006355">
    <property type="term" value="P:regulation of DNA-templated transcription"/>
    <property type="evidence" value="ECO:0007669"/>
    <property type="project" value="TreeGrafter"/>
</dbReference>
<evidence type="ECO:0000256" key="3">
    <source>
        <dbReference type="ARBA" id="ARBA00023015"/>
    </source>
</evidence>
<dbReference type="Pfam" id="PF00072">
    <property type="entry name" value="Response_reg"/>
    <property type="match status" value="1"/>
</dbReference>
<keyword evidence="3" id="KW-0805">Transcription regulation</keyword>
<dbReference type="SUPFAM" id="SSF52172">
    <property type="entry name" value="CheY-like"/>
    <property type="match status" value="1"/>
</dbReference>
<keyword evidence="2" id="KW-0902">Two-component regulatory system</keyword>
<keyword evidence="1 6" id="KW-0597">Phosphoprotein</keyword>